<protein>
    <submittedName>
        <fullName evidence="1">Uncharacterized protein</fullName>
    </submittedName>
</protein>
<gene>
    <name evidence="1" type="ORF">SPHA_14157</name>
</gene>
<reference evidence="1" key="1">
    <citation type="submission" date="2021-01" db="EMBL/GenBank/DDBJ databases">
        <authorList>
            <person name="Li R."/>
            <person name="Bekaert M."/>
        </authorList>
    </citation>
    <scope>NUCLEOTIDE SEQUENCE</scope>
    <source>
        <strain evidence="1">Farmed</strain>
    </source>
</reference>
<comment type="caution">
    <text evidence="1">The sequence shown here is derived from an EMBL/GenBank/DDBJ whole genome shotgun (WGS) entry which is preliminary data.</text>
</comment>
<dbReference type="Proteomes" id="UP000597762">
    <property type="component" value="Unassembled WGS sequence"/>
</dbReference>
<accession>A0A812BCJ2</accession>
<evidence type="ECO:0000313" key="2">
    <source>
        <dbReference type="Proteomes" id="UP000597762"/>
    </source>
</evidence>
<name>A0A812BCJ2_ACAPH</name>
<dbReference type="AlphaFoldDB" id="A0A812BCJ2"/>
<keyword evidence="2" id="KW-1185">Reference proteome</keyword>
<evidence type="ECO:0000313" key="1">
    <source>
        <dbReference type="EMBL" id="CAE1176411.1"/>
    </source>
</evidence>
<dbReference type="EMBL" id="CAHIKZ030000480">
    <property type="protein sequence ID" value="CAE1176411.1"/>
    <property type="molecule type" value="Genomic_DNA"/>
</dbReference>
<proteinExistence type="predicted"/>
<organism evidence="1 2">
    <name type="scientific">Acanthosepion pharaonis</name>
    <name type="common">Pharaoh cuttlefish</name>
    <name type="synonym">Sepia pharaonis</name>
    <dbReference type="NCBI Taxonomy" id="158019"/>
    <lineage>
        <taxon>Eukaryota</taxon>
        <taxon>Metazoa</taxon>
        <taxon>Spiralia</taxon>
        <taxon>Lophotrochozoa</taxon>
        <taxon>Mollusca</taxon>
        <taxon>Cephalopoda</taxon>
        <taxon>Coleoidea</taxon>
        <taxon>Decapodiformes</taxon>
        <taxon>Sepiida</taxon>
        <taxon>Sepiina</taxon>
        <taxon>Sepiidae</taxon>
        <taxon>Acanthosepion</taxon>
    </lineage>
</organism>
<sequence length="182" mass="20609">MTERLSPRRGSLFFPNVGGSLAIFFPTSLKFLSPSRGQSGQEDFPPRRGSLAKKTFPKITKDFPHVRSLKKFPQSLAKHHVGAVWPKFFPHFVIWPRRLSPRRGQSGQEDFPHRGQSGHIFPRHSLAIRLSPRRGSLAKKTFPHVRGSLARRLSPRQGQSGLLDFPPSGAVWPFPHVRAVWP</sequence>